<name>A0A4Q6XT46_9SPHN</name>
<protein>
    <submittedName>
        <fullName evidence="1">Uncharacterized protein</fullName>
    </submittedName>
</protein>
<dbReference type="EMBL" id="SGIS01000023">
    <property type="protein sequence ID" value="RZF63683.1"/>
    <property type="molecule type" value="Genomic_DNA"/>
</dbReference>
<sequence length="164" mass="17763">MSKIMLQDAVRMTDDPLYLRLRDGYWQYFKPAPGVKRGDYCMAAYGTLDGIITLAGPGDDYRGAMLSLTGTQLPRPKTQSLITVTLDDGDGNPSTVRAINYAQSGTKLGTIAFAVPSADAMLGGMKDTTHYRLTFGKNQAFEIGWKNGDEARRKLKQCVSGGGA</sequence>
<evidence type="ECO:0000313" key="1">
    <source>
        <dbReference type="EMBL" id="RZF63683.1"/>
    </source>
</evidence>
<keyword evidence="2" id="KW-1185">Reference proteome</keyword>
<comment type="caution">
    <text evidence="1">The sequence shown here is derived from an EMBL/GenBank/DDBJ whole genome shotgun (WGS) entry which is preliminary data.</text>
</comment>
<gene>
    <name evidence="1" type="ORF">EWE75_15215</name>
</gene>
<organism evidence="1 2">
    <name type="scientific">Sphingomonas populi</name>
    <dbReference type="NCBI Taxonomy" id="2484750"/>
    <lineage>
        <taxon>Bacteria</taxon>
        <taxon>Pseudomonadati</taxon>
        <taxon>Pseudomonadota</taxon>
        <taxon>Alphaproteobacteria</taxon>
        <taxon>Sphingomonadales</taxon>
        <taxon>Sphingomonadaceae</taxon>
        <taxon>Sphingomonas</taxon>
    </lineage>
</organism>
<reference evidence="1 2" key="1">
    <citation type="submission" date="2019-02" db="EMBL/GenBank/DDBJ databases">
        <authorList>
            <person name="Li Y."/>
        </authorList>
    </citation>
    <scope>NUCLEOTIDE SEQUENCE [LARGE SCALE GENOMIC DNA]</scope>
    <source>
        <strain evidence="1 2">3-7</strain>
    </source>
</reference>
<proteinExistence type="predicted"/>
<accession>A0A4Q6XT46</accession>
<dbReference type="Proteomes" id="UP000292085">
    <property type="component" value="Unassembled WGS sequence"/>
</dbReference>
<dbReference type="AlphaFoldDB" id="A0A4Q6XT46"/>
<dbReference type="OrthoDB" id="8453460at2"/>
<evidence type="ECO:0000313" key="2">
    <source>
        <dbReference type="Proteomes" id="UP000292085"/>
    </source>
</evidence>